<dbReference type="SMART" id="SM00043">
    <property type="entry name" value="CY"/>
    <property type="match status" value="1"/>
</dbReference>
<dbReference type="OrthoDB" id="1908104at2759"/>
<comment type="caution">
    <text evidence="3">The sequence shown here is derived from an EMBL/GenBank/DDBJ whole genome shotgun (WGS) entry which is preliminary data.</text>
</comment>
<feature type="domain" description="Cystatin" evidence="2">
    <location>
        <begin position="106"/>
        <end position="195"/>
    </location>
</feature>
<gene>
    <name evidence="3" type="ORF">DUI87_34033</name>
</gene>
<dbReference type="InterPro" id="IPR000010">
    <property type="entry name" value="Cystatin_dom"/>
</dbReference>
<dbReference type="InterPro" id="IPR046350">
    <property type="entry name" value="Cystatin_sf"/>
</dbReference>
<evidence type="ECO:0000259" key="2">
    <source>
        <dbReference type="SMART" id="SM00043"/>
    </source>
</evidence>
<protein>
    <recommendedName>
        <fullName evidence="2">Cystatin domain-containing protein</fullName>
    </recommendedName>
</protein>
<dbReference type="AlphaFoldDB" id="A0A3M0J4T7"/>
<dbReference type="InterPro" id="IPR051320">
    <property type="entry name" value="Viral_Replic_Matur_Polypro"/>
</dbReference>
<proteinExistence type="predicted"/>
<feature type="region of interest" description="Disordered" evidence="1">
    <location>
        <begin position="194"/>
        <end position="222"/>
    </location>
</feature>
<feature type="compositionally biased region" description="Low complexity" evidence="1">
    <location>
        <begin position="211"/>
        <end position="220"/>
    </location>
</feature>
<evidence type="ECO:0000313" key="4">
    <source>
        <dbReference type="Proteomes" id="UP000269221"/>
    </source>
</evidence>
<evidence type="ECO:0000313" key="3">
    <source>
        <dbReference type="EMBL" id="RMB89566.1"/>
    </source>
</evidence>
<dbReference type="PANTHER" id="PTHR33064:SF37">
    <property type="entry name" value="RIBONUCLEASE H"/>
    <property type="match status" value="1"/>
</dbReference>
<keyword evidence="4" id="KW-1185">Reference proteome</keyword>
<dbReference type="PROSITE" id="PS00287">
    <property type="entry name" value="CYSTATIN"/>
    <property type="match status" value="1"/>
</dbReference>
<name>A0A3M0J4T7_HIRRU</name>
<dbReference type="SUPFAM" id="SSF54403">
    <property type="entry name" value="Cystatin/monellin"/>
    <property type="match status" value="1"/>
</dbReference>
<dbReference type="InterPro" id="IPR018073">
    <property type="entry name" value="Prot_inh_cystat_CS"/>
</dbReference>
<dbReference type="CDD" id="cd00042">
    <property type="entry name" value="CY"/>
    <property type="match status" value="1"/>
</dbReference>
<dbReference type="Gene3D" id="3.10.450.10">
    <property type="match status" value="1"/>
</dbReference>
<dbReference type="Proteomes" id="UP000269221">
    <property type="component" value="Unassembled WGS sequence"/>
</dbReference>
<dbReference type="InterPro" id="IPR043502">
    <property type="entry name" value="DNA/RNA_pol_sf"/>
</dbReference>
<dbReference type="Pfam" id="PF00031">
    <property type="entry name" value="Cystatin"/>
    <property type="match status" value="1"/>
</dbReference>
<organism evidence="3 4">
    <name type="scientific">Hirundo rustica rustica</name>
    <dbReference type="NCBI Taxonomy" id="333673"/>
    <lineage>
        <taxon>Eukaryota</taxon>
        <taxon>Metazoa</taxon>
        <taxon>Chordata</taxon>
        <taxon>Craniata</taxon>
        <taxon>Vertebrata</taxon>
        <taxon>Euteleostomi</taxon>
        <taxon>Archelosauria</taxon>
        <taxon>Archosauria</taxon>
        <taxon>Dinosauria</taxon>
        <taxon>Saurischia</taxon>
        <taxon>Theropoda</taxon>
        <taxon>Coelurosauria</taxon>
        <taxon>Aves</taxon>
        <taxon>Neognathae</taxon>
        <taxon>Neoaves</taxon>
        <taxon>Telluraves</taxon>
        <taxon>Australaves</taxon>
        <taxon>Passeriformes</taxon>
        <taxon>Sylvioidea</taxon>
        <taxon>Hirundinidae</taxon>
        <taxon>Hirundo</taxon>
    </lineage>
</organism>
<dbReference type="SUPFAM" id="SSF56672">
    <property type="entry name" value="DNA/RNA polymerases"/>
    <property type="match status" value="1"/>
</dbReference>
<reference evidence="3 4" key="1">
    <citation type="submission" date="2018-07" db="EMBL/GenBank/DDBJ databases">
        <title>A high quality draft genome assembly of the barn swallow (H. rustica rustica).</title>
        <authorList>
            <person name="Formenti G."/>
            <person name="Chiara M."/>
            <person name="Poveda L."/>
            <person name="Francoijs K.-J."/>
            <person name="Bonisoli-Alquati A."/>
            <person name="Canova L."/>
            <person name="Gianfranceschi L."/>
            <person name="Horner D.S."/>
            <person name="Saino N."/>
        </authorList>
    </citation>
    <scope>NUCLEOTIDE SEQUENCE [LARGE SCALE GENOMIC DNA]</scope>
    <source>
        <strain evidence="3">Chelidonia</strain>
        <tissue evidence="3">Blood</tissue>
    </source>
</reference>
<dbReference type="GO" id="GO:0004869">
    <property type="term" value="F:cysteine-type endopeptidase inhibitor activity"/>
    <property type="evidence" value="ECO:0007669"/>
    <property type="project" value="InterPro"/>
</dbReference>
<sequence>MAAVICKGRARFCSLVGCDFACIYMPLATTKELEFLLQNNDNLQFTLDIYPGKISIHILATSYLKQNFIWFPNSFKNTNPPSYKKSQSMETRHILLLIGFIITTQTVVRAIEHPETDAAVQKMLRYAIAQHDKSNYHLFPSQILKVIKAEKQVAGGIKYNIVVKLKQDNMYELCNLVVFNTPWKNSIQILEDQCQKSEPPTNTPDPKKTDITTQKPPTTNFRHKSEDHFPCAHWISKEQAALQEEKCGFSWGKPQQGGYRISQKKAQMVKQTVIYLGYEVSTGPRTLGQDHKEAICQPPKPQTVKELRTFLGSRDLSKEATRAFDQLKKALMSAPALGLPDRFLKYQAIMVEQDDVEIVVTNTGNPASFLSGSMGEPVIHECLEAIEATCSLPRSEGHPAREY</sequence>
<dbReference type="EMBL" id="QRBI01000277">
    <property type="protein sequence ID" value="RMB89566.1"/>
    <property type="molecule type" value="Genomic_DNA"/>
</dbReference>
<evidence type="ECO:0000256" key="1">
    <source>
        <dbReference type="SAM" id="MobiDB-lite"/>
    </source>
</evidence>
<accession>A0A3M0J4T7</accession>
<dbReference type="PANTHER" id="PTHR33064">
    <property type="entry name" value="POL PROTEIN"/>
    <property type="match status" value="1"/>
</dbReference>